<evidence type="ECO:0000256" key="5">
    <source>
        <dbReference type="ARBA" id="ARBA00022801"/>
    </source>
</evidence>
<gene>
    <name evidence="10" type="ORF">MAIT1_03372</name>
</gene>
<comment type="caution">
    <text evidence="10">The sequence shown here is derived from an EMBL/GenBank/DDBJ whole genome shotgun (WGS) entry which is preliminary data.</text>
</comment>
<feature type="domain" description="Nudix hydrolase" evidence="9">
    <location>
        <begin position="52"/>
        <end position="186"/>
    </location>
</feature>
<reference evidence="10 11" key="1">
    <citation type="journal article" date="2016" name="BMC Genomics">
        <title>Combined genomic and structural analyses of a cultured magnetotactic bacterium reveals its niche adaptation to a dynamic environment.</title>
        <authorList>
            <person name="Araujo A.C."/>
            <person name="Morillo V."/>
            <person name="Cypriano J."/>
            <person name="Teixeira L.C."/>
            <person name="Leao P."/>
            <person name="Lyra S."/>
            <person name="Almeida L.G."/>
            <person name="Bazylinski D.A."/>
            <person name="Vasconcellos A.T."/>
            <person name="Abreu F."/>
            <person name="Lins U."/>
        </authorList>
    </citation>
    <scope>NUCLEOTIDE SEQUENCE [LARGE SCALE GENOMIC DNA]</scope>
    <source>
        <strain evidence="10 11">IT-1</strain>
    </source>
</reference>
<dbReference type="AlphaFoldDB" id="A0A1Y2K6B9"/>
<dbReference type="Proteomes" id="UP000194003">
    <property type="component" value="Unassembled WGS sequence"/>
</dbReference>
<dbReference type="SUPFAM" id="SSF55811">
    <property type="entry name" value="Nudix"/>
    <property type="match status" value="1"/>
</dbReference>
<dbReference type="Pfam" id="PF00293">
    <property type="entry name" value="NUDIX"/>
    <property type="match status" value="1"/>
</dbReference>
<dbReference type="GO" id="GO:0016462">
    <property type="term" value="F:pyrophosphatase activity"/>
    <property type="evidence" value="ECO:0007669"/>
    <property type="project" value="UniProtKB-ARBA"/>
</dbReference>
<sequence>MSWRPPPGERPYAWDARRLALENSRFRIYADALTQPNGDHVPDYLVVEPKSMRSAGLSGAMILPVRDNAYYLLRIYRHPVDAWTWEAPGGFVDDGEQPEVAARRELYEETGLHCAQPDMLDLGRIHPVPGLANACIALFAAQNCLLDENAPIDEEIGVVEGRWFSEAEMLEMAAKPGGVMDGPTLQAFFLYQLRHQK</sequence>
<dbReference type="EMBL" id="LVJN01000018">
    <property type="protein sequence ID" value="OSM05211.1"/>
    <property type="molecule type" value="Genomic_DNA"/>
</dbReference>
<dbReference type="RefSeq" id="WP_085441838.1">
    <property type="nucleotide sequence ID" value="NZ_LVJN01000018.1"/>
</dbReference>
<dbReference type="STRING" id="1434232.MAIT1_03372"/>
<evidence type="ECO:0000256" key="8">
    <source>
        <dbReference type="RuleBase" id="RU003476"/>
    </source>
</evidence>
<dbReference type="PRINTS" id="PR00502">
    <property type="entry name" value="NUDIXFAMILY"/>
</dbReference>
<evidence type="ECO:0000259" key="9">
    <source>
        <dbReference type="PROSITE" id="PS51462"/>
    </source>
</evidence>
<organism evidence="10 11">
    <name type="scientific">Magnetofaba australis IT-1</name>
    <dbReference type="NCBI Taxonomy" id="1434232"/>
    <lineage>
        <taxon>Bacteria</taxon>
        <taxon>Pseudomonadati</taxon>
        <taxon>Pseudomonadota</taxon>
        <taxon>Magnetococcia</taxon>
        <taxon>Magnetococcales</taxon>
        <taxon>Magnetococcaceae</taxon>
        <taxon>Magnetofaba</taxon>
    </lineage>
</organism>
<dbReference type="GO" id="GO:0006753">
    <property type="term" value="P:nucleoside phosphate metabolic process"/>
    <property type="evidence" value="ECO:0007669"/>
    <property type="project" value="TreeGrafter"/>
</dbReference>
<evidence type="ECO:0000256" key="3">
    <source>
        <dbReference type="ARBA" id="ARBA00007275"/>
    </source>
</evidence>
<dbReference type="PROSITE" id="PS00893">
    <property type="entry name" value="NUDIX_BOX"/>
    <property type="match status" value="1"/>
</dbReference>
<evidence type="ECO:0000256" key="1">
    <source>
        <dbReference type="ARBA" id="ARBA00000847"/>
    </source>
</evidence>
<evidence type="ECO:0000256" key="7">
    <source>
        <dbReference type="ARBA" id="ARBA00032272"/>
    </source>
</evidence>
<dbReference type="PANTHER" id="PTHR11839:SF18">
    <property type="entry name" value="NUDIX HYDROLASE DOMAIN-CONTAINING PROTEIN"/>
    <property type="match status" value="1"/>
</dbReference>
<proteinExistence type="inferred from homology"/>
<comment type="similarity">
    <text evidence="3">Belongs to the Nudix hydrolase family. NudK subfamily.</text>
</comment>
<comment type="cofactor">
    <cofactor evidence="2">
        <name>Mg(2+)</name>
        <dbReference type="ChEBI" id="CHEBI:18420"/>
    </cofactor>
</comment>
<dbReference type="Gene3D" id="3.90.79.10">
    <property type="entry name" value="Nucleoside Triphosphate Pyrophosphohydrolase"/>
    <property type="match status" value="1"/>
</dbReference>
<dbReference type="InterPro" id="IPR020476">
    <property type="entry name" value="Nudix_hydrolase"/>
</dbReference>
<evidence type="ECO:0000256" key="4">
    <source>
        <dbReference type="ARBA" id="ARBA00016377"/>
    </source>
</evidence>
<dbReference type="InterPro" id="IPR020084">
    <property type="entry name" value="NUDIX_hydrolase_CS"/>
</dbReference>
<keyword evidence="11" id="KW-1185">Reference proteome</keyword>
<dbReference type="InterPro" id="IPR000086">
    <property type="entry name" value="NUDIX_hydrolase_dom"/>
</dbReference>
<evidence type="ECO:0000313" key="11">
    <source>
        <dbReference type="Proteomes" id="UP000194003"/>
    </source>
</evidence>
<name>A0A1Y2K6B9_9PROT</name>
<dbReference type="OrthoDB" id="177518at2"/>
<keyword evidence="5 8" id="KW-0378">Hydrolase</keyword>
<dbReference type="PROSITE" id="PS51462">
    <property type="entry name" value="NUDIX"/>
    <property type="match status" value="1"/>
</dbReference>
<evidence type="ECO:0000256" key="2">
    <source>
        <dbReference type="ARBA" id="ARBA00001946"/>
    </source>
</evidence>
<protein>
    <recommendedName>
        <fullName evidence="4">GDP-mannose pyrophosphatase</fullName>
    </recommendedName>
    <alternativeName>
        <fullName evidence="6">GDP-mannose hydrolase</fullName>
    </alternativeName>
    <alternativeName>
        <fullName evidence="7">GDPMK</fullName>
    </alternativeName>
</protein>
<dbReference type="CDD" id="cd03424">
    <property type="entry name" value="NUDIX_ADPRase_Nudt5_UGPPase_Nudt14"/>
    <property type="match status" value="1"/>
</dbReference>
<evidence type="ECO:0000256" key="6">
    <source>
        <dbReference type="ARBA" id="ARBA00032162"/>
    </source>
</evidence>
<dbReference type="GO" id="GO:0019693">
    <property type="term" value="P:ribose phosphate metabolic process"/>
    <property type="evidence" value="ECO:0007669"/>
    <property type="project" value="TreeGrafter"/>
</dbReference>
<dbReference type="InterPro" id="IPR015797">
    <property type="entry name" value="NUDIX_hydrolase-like_dom_sf"/>
</dbReference>
<comment type="catalytic activity">
    <reaction evidence="1">
        <text>GDP-alpha-D-mannose + H2O = alpha-D-mannose 1-phosphate + GMP + 2 H(+)</text>
        <dbReference type="Rhea" id="RHEA:27978"/>
        <dbReference type="ChEBI" id="CHEBI:15377"/>
        <dbReference type="ChEBI" id="CHEBI:15378"/>
        <dbReference type="ChEBI" id="CHEBI:57527"/>
        <dbReference type="ChEBI" id="CHEBI:58115"/>
        <dbReference type="ChEBI" id="CHEBI:58409"/>
    </reaction>
</comment>
<dbReference type="GO" id="GO:0005829">
    <property type="term" value="C:cytosol"/>
    <property type="evidence" value="ECO:0007669"/>
    <property type="project" value="TreeGrafter"/>
</dbReference>
<dbReference type="PANTHER" id="PTHR11839">
    <property type="entry name" value="UDP/ADP-SUGAR PYROPHOSPHATASE"/>
    <property type="match status" value="1"/>
</dbReference>
<accession>A0A1Y2K6B9</accession>
<evidence type="ECO:0000313" key="10">
    <source>
        <dbReference type="EMBL" id="OSM05211.1"/>
    </source>
</evidence>